<dbReference type="SUPFAM" id="SSF56300">
    <property type="entry name" value="Metallo-dependent phosphatases"/>
    <property type="match status" value="1"/>
</dbReference>
<sequence length="572" mass="63403">MSDTDSPLLLGPLLRFVGEHGATIWVETTRPALVEVHIAERSWSAPTFVVEGHHYALVIVTDLEAGREYEYTVTVDDAPVWPLPDSPFPPSSIATLQRSRPTRLAFGSCRTSVPHDEEHHRSHGVDALRTVALAMAKGAADRPDVLALLGDQVYADETSPEMIDFISARRDIDQPPYEEVKDYAEYAHVYCLAWSEPAIRWVLSVLPSTMIFDDHDIRDDWNTSWTWHQQMNQTSWWHERLVAGLSSYWVYQHIGNLAPEELAKDEVWQLVADPRTTAPGAIDLTRELRALAERVDRDPTAYRWSYTRALGDSRLIVLDSRAARVLEPNRRSMLDANELAWLDEQLAGGVQHLFIGTSVPYLLPPGLHDAEAIGESFAAPGRSAVVRKGAEAVRQVVDLEHWAAFQSGFQEVFDLVLSVAKGERGPAPSTVTFLSGDVHHSYVAEVDTSDGDVRSRIVQAVCSPIRNPMPRGIRILMSQMAKGLVRPMRWLARRTSGVDAPPFPWQLTAGPWFDNNLALAEVGDDGRMLVLSWFTGDLVEGGDPVVRKVSSVRVDGPAVPADTRDPQGASGG</sequence>
<gene>
    <name evidence="3" type="ORF">V1351_01540</name>
</gene>
<dbReference type="InterPro" id="IPR038607">
    <property type="entry name" value="PhoD-like_sf"/>
</dbReference>
<dbReference type="GO" id="GO:0004035">
    <property type="term" value="F:alkaline phosphatase activity"/>
    <property type="evidence" value="ECO:0007669"/>
    <property type="project" value="UniProtKB-EC"/>
</dbReference>
<dbReference type="InterPro" id="IPR056702">
    <property type="entry name" value="DUF7800"/>
</dbReference>
<keyword evidence="3" id="KW-0378">Hydrolase</keyword>
<evidence type="ECO:0000313" key="3">
    <source>
        <dbReference type="EMBL" id="WXB76768.1"/>
    </source>
</evidence>
<evidence type="ECO:0000259" key="2">
    <source>
        <dbReference type="Pfam" id="PF25077"/>
    </source>
</evidence>
<dbReference type="Proteomes" id="UP001382727">
    <property type="component" value="Chromosome"/>
</dbReference>
<feature type="domain" description="PhoD-like phosphatase metallophosphatase" evidence="1">
    <location>
        <begin position="135"/>
        <end position="468"/>
    </location>
</feature>
<dbReference type="EC" id="3.1.3.1" evidence="3"/>
<feature type="domain" description="DUF7800" evidence="2">
    <location>
        <begin position="6"/>
        <end position="93"/>
    </location>
</feature>
<evidence type="ECO:0000313" key="4">
    <source>
        <dbReference type="Proteomes" id="UP001382727"/>
    </source>
</evidence>
<dbReference type="EMBL" id="CP144913">
    <property type="protein sequence ID" value="WXB76768.1"/>
    <property type="molecule type" value="Genomic_DNA"/>
</dbReference>
<accession>A0ABZ2MIC1</accession>
<dbReference type="InterPro" id="IPR018946">
    <property type="entry name" value="PhoD-like_MPP"/>
</dbReference>
<dbReference type="PANTHER" id="PTHR37031:SF2">
    <property type="entry name" value="PHOD-LIKE PHOSPHATASE METALLOPHOSPHATASE DOMAIN-CONTAINING PROTEIN"/>
    <property type="match status" value="1"/>
</dbReference>
<name>A0ABZ2MIC1_9MICO</name>
<protein>
    <submittedName>
        <fullName evidence="3">Alkaline phosphatase D family protein</fullName>
        <ecNumber evidence="3">3.1.3.1</ecNumber>
    </submittedName>
</protein>
<dbReference type="RefSeq" id="WP_338750076.1">
    <property type="nucleotide sequence ID" value="NZ_CP144913.1"/>
</dbReference>
<proteinExistence type="predicted"/>
<dbReference type="Pfam" id="PF25077">
    <property type="entry name" value="DUF7800"/>
    <property type="match status" value="1"/>
</dbReference>
<dbReference type="CDD" id="cd07389">
    <property type="entry name" value="MPP_PhoD"/>
    <property type="match status" value="1"/>
</dbReference>
<dbReference type="Gene3D" id="3.60.21.70">
    <property type="entry name" value="PhoD-like phosphatase"/>
    <property type="match status" value="1"/>
</dbReference>
<dbReference type="Pfam" id="PF09423">
    <property type="entry name" value="PhoD"/>
    <property type="match status" value="1"/>
</dbReference>
<dbReference type="PANTHER" id="PTHR37031">
    <property type="entry name" value="METALLOPHOSPHATASE BINDING DOMAIN PROTEIN"/>
    <property type="match status" value="1"/>
</dbReference>
<keyword evidence="4" id="KW-1185">Reference proteome</keyword>
<evidence type="ECO:0000259" key="1">
    <source>
        <dbReference type="Pfam" id="PF09423"/>
    </source>
</evidence>
<organism evidence="3 4">
    <name type="scientific">Janibacter alittae</name>
    <dbReference type="NCBI Taxonomy" id="3115209"/>
    <lineage>
        <taxon>Bacteria</taxon>
        <taxon>Bacillati</taxon>
        <taxon>Actinomycetota</taxon>
        <taxon>Actinomycetes</taxon>
        <taxon>Micrococcales</taxon>
        <taxon>Intrasporangiaceae</taxon>
        <taxon>Janibacter</taxon>
    </lineage>
</organism>
<reference evidence="3 4" key="1">
    <citation type="submission" date="2024-02" db="EMBL/GenBank/DDBJ databases">
        <title>Janibacter sp. nov., isolated from gut of marine sandworm.</title>
        <authorList>
            <person name="Kim B."/>
            <person name="Jun M.O."/>
            <person name="Shin N.-R."/>
        </authorList>
    </citation>
    <scope>NUCLEOTIDE SEQUENCE [LARGE SCALE GENOMIC DNA]</scope>
    <source>
        <strain evidence="3 4">A1S7</strain>
    </source>
</reference>
<dbReference type="InterPro" id="IPR029052">
    <property type="entry name" value="Metallo-depent_PP-like"/>
</dbReference>